<dbReference type="AlphaFoldDB" id="A0A370SLG6"/>
<dbReference type="InterPro" id="IPR003593">
    <property type="entry name" value="AAA+_ATPase"/>
</dbReference>
<sequence>MSLPPNQALGFGPYRIHPGQRLVLEGDQPLRLGRRAMDILLTLLGHAGEVVSKQQLMAAVWPDSVVEDINLRVHMAALRKALGDGQAGQRYIVTVAQRGYSFVAPILHETIEQRPAGDADSRHNLPLRRTRMIGRQPLVDRLMTQLPRRRCITLVGPGGIGKTTVALRVAEQLIGHYRDGIRLVDLAPLNDPQLICSHLAALLELSLLDGDPLACLVNGLRQRQMLLVLDNCEHLIDAVAALSERILRGAAQVHILATSRESLRAEGEFVQRLETLDYPPLPVELDRAQALGFSALQLFVERATEAQESFELSDAQLPQAIEICRRLDGIPLALELAAAQVAELGLDGLLRHLQGRLPPLTAGDQSSAERHLTLRATLDWSFNLLDRCEQTCLRRLGVFRGGFTLESAAAVIVGQQIDPAAVFASITQLVAKSLLSVEVGDEEVFYRLLDTTRRYALEKLDVAAELDETRQRHAERCLALMHQAQSHWENTPTALWIERYARGLEDLRAALEWSLNRAGPDNLAIELTAASAPLWQELSLLKEYGDYVRRALRLLDEIGAPCPHLKIALKLALGSACYHTWGATPETIGAFVDARQLAHTHADISGQLRAISGHLAVNLSCGRYRMALEQSEEFDRLGPQGDPLLSLSTHRLRVLALHYAGDQPQARIHAEQVLERMAHSGHLNRFTHGFGVQYDQSVASLTVLARVLWLQGFPEQAWRTARQALDIAVQINHGTSICYTLALASCLIAHYNGDKQNARALLHLLLEQSQKHSVLLFYRWALHYAQVIDAETTLPVPADGSGLVREIMVTLDERFVDDDLLTRALAGDAGWSTAEILRARANALMVDDSGRPSGRLREQARSHNGFVLNANSAYPPNPCGSEPAREEASSVTANVQEAEAILHQALSIARTQGALAWELRSATSLAQLWQRQSRHREALDLLTPIYQRFTEGYATPDLRKVRQLLDELRDPVLA</sequence>
<dbReference type="GO" id="GO:0006355">
    <property type="term" value="P:regulation of DNA-templated transcription"/>
    <property type="evidence" value="ECO:0007669"/>
    <property type="project" value="InterPro"/>
</dbReference>
<dbReference type="InterPro" id="IPR001867">
    <property type="entry name" value="OmpR/PhoB-type_DNA-bd"/>
</dbReference>
<evidence type="ECO:0000256" key="1">
    <source>
        <dbReference type="ARBA" id="ARBA00023125"/>
    </source>
</evidence>
<dbReference type="RefSeq" id="WP_115146725.1">
    <property type="nucleotide sequence ID" value="NZ_QRAV01000006.1"/>
</dbReference>
<feature type="DNA-binding region" description="OmpR/PhoB-type" evidence="2">
    <location>
        <begin position="6"/>
        <end position="104"/>
    </location>
</feature>
<comment type="caution">
    <text evidence="4">The sequence shown here is derived from an EMBL/GenBank/DDBJ whole genome shotgun (WGS) entry which is preliminary data.</text>
</comment>
<dbReference type="Pfam" id="PF25872">
    <property type="entry name" value="HTH_77"/>
    <property type="match status" value="1"/>
</dbReference>
<name>A0A370SLG6_PSEJE</name>
<dbReference type="Gene3D" id="1.10.10.10">
    <property type="entry name" value="Winged helix-like DNA-binding domain superfamily/Winged helix DNA-binding domain"/>
    <property type="match status" value="1"/>
</dbReference>
<feature type="domain" description="OmpR/PhoB-type" evidence="3">
    <location>
        <begin position="6"/>
        <end position="104"/>
    </location>
</feature>
<dbReference type="Gene3D" id="3.40.50.300">
    <property type="entry name" value="P-loop containing nucleotide triphosphate hydrolases"/>
    <property type="match status" value="1"/>
</dbReference>
<organism evidence="4 5">
    <name type="scientific">Pseudomonas jessenii</name>
    <dbReference type="NCBI Taxonomy" id="77298"/>
    <lineage>
        <taxon>Bacteria</taxon>
        <taxon>Pseudomonadati</taxon>
        <taxon>Pseudomonadota</taxon>
        <taxon>Gammaproteobacteria</taxon>
        <taxon>Pseudomonadales</taxon>
        <taxon>Pseudomonadaceae</taxon>
        <taxon>Pseudomonas</taxon>
    </lineage>
</organism>
<reference evidence="4 5" key="1">
    <citation type="submission" date="2018-07" db="EMBL/GenBank/DDBJ databases">
        <title>Genome sequencing of rice bacterial endophytes.</title>
        <authorList>
            <person name="Venturi V."/>
        </authorList>
    </citation>
    <scope>NUCLEOTIDE SEQUENCE [LARGE SCALE GENOMIC DNA]</scope>
    <source>
        <strain evidence="4 5">E2333</strain>
    </source>
</reference>
<dbReference type="SMART" id="SM00862">
    <property type="entry name" value="Trans_reg_C"/>
    <property type="match status" value="1"/>
</dbReference>
<dbReference type="GO" id="GO:0003677">
    <property type="term" value="F:DNA binding"/>
    <property type="evidence" value="ECO:0007669"/>
    <property type="project" value="UniProtKB-UniRule"/>
</dbReference>
<dbReference type="CDD" id="cd00383">
    <property type="entry name" value="trans_reg_C"/>
    <property type="match status" value="1"/>
</dbReference>
<evidence type="ECO:0000256" key="2">
    <source>
        <dbReference type="PROSITE-ProRule" id="PRU01091"/>
    </source>
</evidence>
<dbReference type="EMBL" id="QRAV01000006">
    <property type="protein sequence ID" value="RDL20568.1"/>
    <property type="molecule type" value="Genomic_DNA"/>
</dbReference>
<dbReference type="PANTHER" id="PTHR47691:SF3">
    <property type="entry name" value="HTH-TYPE TRANSCRIPTIONAL REGULATOR RV0890C-RELATED"/>
    <property type="match status" value="1"/>
</dbReference>
<dbReference type="Pfam" id="PF13401">
    <property type="entry name" value="AAA_22"/>
    <property type="match status" value="1"/>
</dbReference>
<dbReference type="SUPFAM" id="SSF46894">
    <property type="entry name" value="C-terminal effector domain of the bipartite response regulators"/>
    <property type="match status" value="1"/>
</dbReference>
<dbReference type="Proteomes" id="UP000255365">
    <property type="component" value="Unassembled WGS sequence"/>
</dbReference>
<evidence type="ECO:0000313" key="5">
    <source>
        <dbReference type="Proteomes" id="UP000255365"/>
    </source>
</evidence>
<dbReference type="Pfam" id="PF00486">
    <property type="entry name" value="Trans_reg_C"/>
    <property type="match status" value="1"/>
</dbReference>
<dbReference type="InterPro" id="IPR049945">
    <property type="entry name" value="AAA_22"/>
</dbReference>
<dbReference type="PRINTS" id="PR00364">
    <property type="entry name" value="DISEASERSIST"/>
</dbReference>
<keyword evidence="1 2" id="KW-0238">DNA-binding</keyword>
<dbReference type="InterPro" id="IPR058852">
    <property type="entry name" value="HTH_77"/>
</dbReference>
<dbReference type="PROSITE" id="PS51755">
    <property type="entry name" value="OMPR_PHOB"/>
    <property type="match status" value="1"/>
</dbReference>
<evidence type="ECO:0000259" key="3">
    <source>
        <dbReference type="PROSITE" id="PS51755"/>
    </source>
</evidence>
<dbReference type="GO" id="GO:0016887">
    <property type="term" value="F:ATP hydrolysis activity"/>
    <property type="evidence" value="ECO:0007669"/>
    <property type="project" value="InterPro"/>
</dbReference>
<proteinExistence type="predicted"/>
<protein>
    <submittedName>
        <fullName evidence="4">Winged helix family transcriptional regulator</fullName>
    </submittedName>
</protein>
<dbReference type="SUPFAM" id="SSF52540">
    <property type="entry name" value="P-loop containing nucleoside triphosphate hydrolases"/>
    <property type="match status" value="1"/>
</dbReference>
<dbReference type="InterPro" id="IPR016032">
    <property type="entry name" value="Sig_transdc_resp-reg_C-effctor"/>
</dbReference>
<dbReference type="PANTHER" id="PTHR47691">
    <property type="entry name" value="REGULATOR-RELATED"/>
    <property type="match status" value="1"/>
</dbReference>
<gene>
    <name evidence="4" type="ORF">DEU51_10613</name>
</gene>
<dbReference type="SMART" id="SM00382">
    <property type="entry name" value="AAA"/>
    <property type="match status" value="1"/>
</dbReference>
<dbReference type="InterPro" id="IPR027417">
    <property type="entry name" value="P-loop_NTPase"/>
</dbReference>
<dbReference type="InterPro" id="IPR036388">
    <property type="entry name" value="WH-like_DNA-bd_sf"/>
</dbReference>
<accession>A0A370SLG6</accession>
<dbReference type="GO" id="GO:0000160">
    <property type="term" value="P:phosphorelay signal transduction system"/>
    <property type="evidence" value="ECO:0007669"/>
    <property type="project" value="InterPro"/>
</dbReference>
<evidence type="ECO:0000313" key="4">
    <source>
        <dbReference type="EMBL" id="RDL20568.1"/>
    </source>
</evidence>